<proteinExistence type="predicted"/>
<dbReference type="Proteomes" id="UP001652700">
    <property type="component" value="Unplaced"/>
</dbReference>
<name>A0ABM5KP78_DIAVI</name>
<accession>A0ABM5KP78</accession>
<evidence type="ECO:0000313" key="2">
    <source>
        <dbReference type="Proteomes" id="UP001652700"/>
    </source>
</evidence>
<evidence type="ECO:0000313" key="1">
    <source>
        <dbReference type="EnsemblMetazoa" id="XP_050511991.1"/>
    </source>
</evidence>
<sequence>MEEFKTCFTHHVTLANQVDISLGLLEKINICRHEDLIYILFLDQNINENEIEETWEQQFGEQAMKNAVLDERENSIKKGKRGKWNSEQKNVLKTAFKDHIKNKKAPRKEETELIMKKHKDLFKDKTWATVKAFVYNCYKG</sequence>
<protein>
    <submittedName>
        <fullName evidence="1">Uncharacterized protein</fullName>
    </submittedName>
</protein>
<dbReference type="EnsemblMetazoa" id="XM_050656034.1">
    <property type="protein sequence ID" value="XP_050511991.1"/>
    <property type="gene ID" value="LOC126888028"/>
</dbReference>
<reference evidence="1" key="1">
    <citation type="submission" date="2025-05" db="UniProtKB">
        <authorList>
            <consortium name="EnsemblMetazoa"/>
        </authorList>
    </citation>
    <scope>IDENTIFICATION</scope>
</reference>
<dbReference type="GeneID" id="126888028"/>
<organism evidence="1 2">
    <name type="scientific">Diabrotica virgifera virgifera</name>
    <name type="common">western corn rootworm</name>
    <dbReference type="NCBI Taxonomy" id="50390"/>
    <lineage>
        <taxon>Eukaryota</taxon>
        <taxon>Metazoa</taxon>
        <taxon>Ecdysozoa</taxon>
        <taxon>Arthropoda</taxon>
        <taxon>Hexapoda</taxon>
        <taxon>Insecta</taxon>
        <taxon>Pterygota</taxon>
        <taxon>Neoptera</taxon>
        <taxon>Endopterygota</taxon>
        <taxon>Coleoptera</taxon>
        <taxon>Polyphaga</taxon>
        <taxon>Cucujiformia</taxon>
        <taxon>Chrysomeloidea</taxon>
        <taxon>Chrysomelidae</taxon>
        <taxon>Galerucinae</taxon>
        <taxon>Diabroticina</taxon>
        <taxon>Diabroticites</taxon>
        <taxon>Diabrotica</taxon>
    </lineage>
</organism>
<dbReference type="RefSeq" id="XP_050511991.1">
    <property type="nucleotide sequence ID" value="XM_050656034.1"/>
</dbReference>
<keyword evidence="2" id="KW-1185">Reference proteome</keyword>